<dbReference type="Proteomes" id="UP000218263">
    <property type="component" value="Chromosome"/>
</dbReference>
<dbReference type="PROSITE" id="PS00383">
    <property type="entry name" value="TYR_PHOSPHATASE_1"/>
    <property type="match status" value="1"/>
</dbReference>
<evidence type="ECO:0000313" key="2">
    <source>
        <dbReference type="Proteomes" id="UP000218263"/>
    </source>
</evidence>
<dbReference type="Gene3D" id="3.90.190.10">
    <property type="entry name" value="Protein tyrosine phosphatase superfamily"/>
    <property type="match status" value="1"/>
</dbReference>
<dbReference type="InterPro" id="IPR026893">
    <property type="entry name" value="Tyr/Ser_Pase_IphP-type"/>
</dbReference>
<proteinExistence type="predicted"/>
<dbReference type="RefSeq" id="WP_157750476.1">
    <property type="nucleotide sequence ID" value="NZ_AP017313.1"/>
</dbReference>
<dbReference type="SUPFAM" id="SSF52799">
    <property type="entry name" value="(Phosphotyrosine protein) phosphatases II"/>
    <property type="match status" value="1"/>
</dbReference>
<name>A0A0X8X416_9SPHI</name>
<accession>A0A0X8X416</accession>
<evidence type="ECO:0000313" key="1">
    <source>
        <dbReference type="EMBL" id="BAU53214.1"/>
    </source>
</evidence>
<dbReference type="EMBL" id="AP017313">
    <property type="protein sequence ID" value="BAU53214.1"/>
    <property type="molecule type" value="Genomic_DNA"/>
</dbReference>
<organism evidence="1 2">
    <name type="scientific">Mucilaginibacter gotjawali</name>
    <dbReference type="NCBI Taxonomy" id="1550579"/>
    <lineage>
        <taxon>Bacteria</taxon>
        <taxon>Pseudomonadati</taxon>
        <taxon>Bacteroidota</taxon>
        <taxon>Sphingobacteriia</taxon>
        <taxon>Sphingobacteriales</taxon>
        <taxon>Sphingobacteriaceae</taxon>
        <taxon>Mucilaginibacter</taxon>
    </lineage>
</organism>
<dbReference type="OrthoDB" id="1188001at2"/>
<keyword evidence="2" id="KW-1185">Reference proteome</keyword>
<dbReference type="InterPro" id="IPR029021">
    <property type="entry name" value="Prot-tyrosine_phosphatase-like"/>
</dbReference>
<gene>
    <name evidence="1" type="primary">iphP</name>
    <name evidence="1" type="ORF">MgSA37_01381</name>
</gene>
<dbReference type="GO" id="GO:0004725">
    <property type="term" value="F:protein tyrosine phosphatase activity"/>
    <property type="evidence" value="ECO:0007669"/>
    <property type="project" value="UniProtKB-EC"/>
</dbReference>
<dbReference type="InterPro" id="IPR016130">
    <property type="entry name" value="Tyr_Pase_AS"/>
</dbReference>
<dbReference type="EC" id="3.1.3.48" evidence="1"/>
<dbReference type="Pfam" id="PF13350">
    <property type="entry name" value="Y_phosphatase3"/>
    <property type="match status" value="1"/>
</dbReference>
<dbReference type="AlphaFoldDB" id="A0A0X8X416"/>
<keyword evidence="1" id="KW-0378">Hydrolase</keyword>
<reference evidence="1 2" key="1">
    <citation type="submission" date="2015-12" db="EMBL/GenBank/DDBJ databases">
        <title>Genome sequence of Mucilaginibacter gotjawali.</title>
        <authorList>
            <person name="Lee J.S."/>
            <person name="Lee K.C."/>
            <person name="Kim K.K."/>
            <person name="Lee B.W."/>
        </authorList>
    </citation>
    <scope>NUCLEOTIDE SEQUENCE [LARGE SCALE GENOMIC DNA]</scope>
    <source>
        <strain evidence="1 2">SA3-7</strain>
    </source>
</reference>
<sequence length="274" mass="30346">MKKYLLLFSAICFYSISNAQVADSAKRHVVLQGAANFRDLGGYATADGHHVKWGEVYRSADISKLTDADLAILKQKNINYDVDLRGRQESAQAPDKLNPGMDYILCPAGSNNSLNDWMKSIAHAKGTAGDSLMVVYYSKTDSLAARYKPFFDKLLGLPVGQSLVFHCTAGKDRTGIGAALLLYSLGVPYETIMSDYLASNYYRKDANTKMINQMVNFMHIDQQVASDMAGVNKEDLDATFNAITLKYGSVDNYLRTEIGLDDTKIAMLKKKFLE</sequence>
<dbReference type="KEGG" id="mgot:MgSA37_01381"/>
<protein>
    <submittedName>
        <fullName evidence="1">Tyrosine-protein phosphatase</fullName>
        <ecNumber evidence="1">3.1.3.48</ecNumber>
    </submittedName>
</protein>